<feature type="region of interest" description="Disordered" evidence="1">
    <location>
        <begin position="164"/>
        <end position="184"/>
    </location>
</feature>
<proteinExistence type="predicted"/>
<dbReference type="AlphaFoldDB" id="A0A9X3YL97"/>
<feature type="compositionally biased region" description="Low complexity" evidence="1">
    <location>
        <begin position="171"/>
        <end position="184"/>
    </location>
</feature>
<evidence type="ECO:0000313" key="2">
    <source>
        <dbReference type="EMBL" id="MDC8014394.1"/>
    </source>
</evidence>
<sequence>MHHELPTAFAKAGFALCDTLTEMLDEHFNHQTERRGCGFAQATRFLSRIINRPRDPVHADDLRVFADWPLADTESLGQSLVDAHASGWRYLLSPGADPVEPANHPVRTRLRALADSFSAIAAQLEYEESTIFLRLMVHALSGTPEPAPDLPGMIQKPEIGSCSEAESFSWRSRTAASGAAARST</sequence>
<evidence type="ECO:0000256" key="1">
    <source>
        <dbReference type="SAM" id="MobiDB-lite"/>
    </source>
</evidence>
<protein>
    <submittedName>
        <fullName evidence="2">Uncharacterized protein</fullName>
    </submittedName>
</protein>
<evidence type="ECO:0000313" key="3">
    <source>
        <dbReference type="Proteomes" id="UP001139971"/>
    </source>
</evidence>
<keyword evidence="3" id="KW-1185">Reference proteome</keyword>
<reference evidence="2" key="1">
    <citation type="submission" date="2023-02" db="EMBL/GenBank/DDBJ databases">
        <title>Tahibacter soli sp. nov. isolated from soil.</title>
        <authorList>
            <person name="Baek J.H."/>
            <person name="Lee J.K."/>
            <person name="Choi D.G."/>
            <person name="Jeon C.O."/>
        </authorList>
    </citation>
    <scope>NUCLEOTIDE SEQUENCE</scope>
    <source>
        <strain evidence="2">BL</strain>
    </source>
</reference>
<dbReference type="RefSeq" id="WP_263545140.1">
    <property type="nucleotide sequence ID" value="NZ_JAOVZO020000018.1"/>
</dbReference>
<gene>
    <name evidence="2" type="ORF">OD750_017750</name>
</gene>
<organism evidence="2 3">
    <name type="scientific">Tahibacter soli</name>
    <dbReference type="NCBI Taxonomy" id="2983605"/>
    <lineage>
        <taxon>Bacteria</taxon>
        <taxon>Pseudomonadati</taxon>
        <taxon>Pseudomonadota</taxon>
        <taxon>Gammaproteobacteria</taxon>
        <taxon>Lysobacterales</taxon>
        <taxon>Rhodanobacteraceae</taxon>
        <taxon>Tahibacter</taxon>
    </lineage>
</organism>
<name>A0A9X3YL97_9GAMM</name>
<accession>A0A9X3YL97</accession>
<dbReference type="Proteomes" id="UP001139971">
    <property type="component" value="Unassembled WGS sequence"/>
</dbReference>
<comment type="caution">
    <text evidence="2">The sequence shown here is derived from an EMBL/GenBank/DDBJ whole genome shotgun (WGS) entry which is preliminary data.</text>
</comment>
<dbReference type="EMBL" id="JAOVZO020000018">
    <property type="protein sequence ID" value="MDC8014394.1"/>
    <property type="molecule type" value="Genomic_DNA"/>
</dbReference>